<dbReference type="RefSeq" id="WP_172556269.1">
    <property type="nucleotide sequence ID" value="NZ_UFWZ01000001.1"/>
</dbReference>
<dbReference type="Gene3D" id="3.60.21.10">
    <property type="match status" value="1"/>
</dbReference>
<dbReference type="Pfam" id="PF00149">
    <property type="entry name" value="Metallophos"/>
    <property type="match status" value="1"/>
</dbReference>
<dbReference type="InterPro" id="IPR041796">
    <property type="entry name" value="Mre11_N"/>
</dbReference>
<organism evidence="3 4">
    <name type="scientific">Clostridium putrefaciens</name>
    <dbReference type="NCBI Taxonomy" id="99675"/>
    <lineage>
        <taxon>Bacteria</taxon>
        <taxon>Bacillati</taxon>
        <taxon>Bacillota</taxon>
        <taxon>Clostridia</taxon>
        <taxon>Eubacteriales</taxon>
        <taxon>Clostridiaceae</taxon>
        <taxon>Clostridium</taxon>
    </lineage>
</organism>
<accession>A0A381J8I5</accession>
<proteinExistence type="predicted"/>
<evidence type="ECO:0000256" key="1">
    <source>
        <dbReference type="ARBA" id="ARBA00022801"/>
    </source>
</evidence>
<dbReference type="InterPro" id="IPR004843">
    <property type="entry name" value="Calcineurin-like_PHP"/>
</dbReference>
<dbReference type="InterPro" id="IPR029052">
    <property type="entry name" value="Metallo-depent_PP-like"/>
</dbReference>
<reference evidence="3 4" key="1">
    <citation type="submission" date="2018-06" db="EMBL/GenBank/DDBJ databases">
        <authorList>
            <consortium name="Pathogen Informatics"/>
            <person name="Doyle S."/>
        </authorList>
    </citation>
    <scope>NUCLEOTIDE SEQUENCE [LARGE SCALE GENOMIC DNA]</scope>
    <source>
        <strain evidence="3 4">NCTC9836</strain>
    </source>
</reference>
<name>A0A381J8I5_9CLOT</name>
<protein>
    <submittedName>
        <fullName evidence="3">Putative metallophosphoesterase MppE</fullName>
    </submittedName>
</protein>
<dbReference type="SUPFAM" id="SSF56300">
    <property type="entry name" value="Metallo-dependent phosphatases"/>
    <property type="match status" value="1"/>
</dbReference>
<dbReference type="CDD" id="cd00840">
    <property type="entry name" value="MPP_Mre11_N"/>
    <property type="match status" value="1"/>
</dbReference>
<feature type="domain" description="Calcineurin-like phosphoesterase" evidence="2">
    <location>
        <begin position="4"/>
        <end position="198"/>
    </location>
</feature>
<dbReference type="InterPro" id="IPR050535">
    <property type="entry name" value="DNA_Repair-Maintenance_Comp"/>
</dbReference>
<dbReference type="Proteomes" id="UP000254664">
    <property type="component" value="Unassembled WGS sequence"/>
</dbReference>
<dbReference type="AlphaFoldDB" id="A0A381J8I5"/>
<keyword evidence="4" id="KW-1185">Reference proteome</keyword>
<gene>
    <name evidence="3" type="primary">mppE</name>
    <name evidence="3" type="ORF">NCTC9836_01014</name>
</gene>
<dbReference type="PANTHER" id="PTHR30337">
    <property type="entry name" value="COMPONENT OF ATP-DEPENDENT DSDNA EXONUCLEASE"/>
    <property type="match status" value="1"/>
</dbReference>
<dbReference type="PANTHER" id="PTHR30337:SF7">
    <property type="entry name" value="PHOSPHOESTERASE"/>
    <property type="match status" value="1"/>
</dbReference>
<sequence length="378" mass="44104">MKDIKILHCSDLHFDTPFSELDKDFAEKRREDLRETFGNIVNLAKKENVDILLICGDLFDNQRVMRTTLDYIRTKLEDIPEIRVFIAPGNHDPYNDKTFYTMINWPLNVHIFKSNMEAVYIENKNITVYGQGFSEYYERESFLKDFSSKFKINEKHINIMALHGEISDRGKINEYNPITPYEIGESKMDYIALGHRHSFSGIKREKNTRYSYCGNPEGRAFDEKGEKGVVLGSISKGNVDLNFIPICKRRYEEISINIENALTYEDISNNIISSIPKDSIYIDIYKVILLGEVKEDFSINLEVLKEKVSKHFYYIKLKDSTEIKLDYNVISKEFTLKGLYTKKMLQKIEEAEKDEDKRLLKEALKAGIQCLSNKELIL</sequence>
<dbReference type="EMBL" id="UFWZ01000001">
    <property type="protein sequence ID" value="SUY46707.1"/>
    <property type="molecule type" value="Genomic_DNA"/>
</dbReference>
<dbReference type="GO" id="GO:0016787">
    <property type="term" value="F:hydrolase activity"/>
    <property type="evidence" value="ECO:0007669"/>
    <property type="project" value="UniProtKB-KW"/>
</dbReference>
<keyword evidence="1" id="KW-0378">Hydrolase</keyword>
<evidence type="ECO:0000259" key="2">
    <source>
        <dbReference type="Pfam" id="PF00149"/>
    </source>
</evidence>
<evidence type="ECO:0000313" key="3">
    <source>
        <dbReference type="EMBL" id="SUY46707.1"/>
    </source>
</evidence>
<evidence type="ECO:0000313" key="4">
    <source>
        <dbReference type="Proteomes" id="UP000254664"/>
    </source>
</evidence>